<proteinExistence type="predicted"/>
<keyword evidence="3" id="KW-1185">Reference proteome</keyword>
<protein>
    <recommendedName>
        <fullName evidence="4">Sap-like sulfolipid-1-addressing protein</fullName>
    </recommendedName>
</protein>
<evidence type="ECO:0008006" key="4">
    <source>
        <dbReference type="Google" id="ProtNLM"/>
    </source>
</evidence>
<gene>
    <name evidence="2" type="ORF">GCM10023353_13230</name>
</gene>
<feature type="transmembrane region" description="Helical" evidence="1">
    <location>
        <begin position="196"/>
        <end position="217"/>
    </location>
</feature>
<keyword evidence="1" id="KW-0812">Transmembrane</keyword>
<feature type="transmembrane region" description="Helical" evidence="1">
    <location>
        <begin position="41"/>
        <end position="67"/>
    </location>
</feature>
<feature type="transmembrane region" description="Helical" evidence="1">
    <location>
        <begin position="115"/>
        <end position="138"/>
    </location>
</feature>
<feature type="transmembrane region" description="Helical" evidence="1">
    <location>
        <begin position="6"/>
        <end position="29"/>
    </location>
</feature>
<name>A0ABP9CGJ7_9ACTN</name>
<keyword evidence="1" id="KW-0472">Membrane</keyword>
<accession>A0ABP9CGJ7</accession>
<keyword evidence="1" id="KW-1133">Transmembrane helix</keyword>
<feature type="transmembrane region" description="Helical" evidence="1">
    <location>
        <begin position="150"/>
        <end position="175"/>
    </location>
</feature>
<feature type="transmembrane region" description="Helical" evidence="1">
    <location>
        <begin position="73"/>
        <end position="95"/>
    </location>
</feature>
<organism evidence="2 3">
    <name type="scientific">Tomitella cavernea</name>
    <dbReference type="NCBI Taxonomy" id="1387982"/>
    <lineage>
        <taxon>Bacteria</taxon>
        <taxon>Bacillati</taxon>
        <taxon>Actinomycetota</taxon>
        <taxon>Actinomycetes</taxon>
        <taxon>Mycobacteriales</taxon>
        <taxon>Tomitella</taxon>
    </lineage>
</organism>
<dbReference type="Proteomes" id="UP001500839">
    <property type="component" value="Unassembled WGS sequence"/>
</dbReference>
<reference evidence="3" key="1">
    <citation type="journal article" date="2019" name="Int. J. Syst. Evol. Microbiol.">
        <title>The Global Catalogue of Microorganisms (GCM) 10K type strain sequencing project: providing services to taxonomists for standard genome sequencing and annotation.</title>
        <authorList>
            <consortium name="The Broad Institute Genomics Platform"/>
            <consortium name="The Broad Institute Genome Sequencing Center for Infectious Disease"/>
            <person name="Wu L."/>
            <person name="Ma J."/>
        </authorList>
    </citation>
    <scope>NUCLEOTIDE SEQUENCE [LARGE SCALE GENOMIC DNA]</scope>
    <source>
        <strain evidence="3">JCM 18542</strain>
    </source>
</reference>
<comment type="caution">
    <text evidence="2">The sequence shown here is derived from an EMBL/GenBank/DDBJ whole genome shotgun (WGS) entry which is preliminary data.</text>
</comment>
<sequence length="218" mass="22390">MKSLVSIIPLAAVDSVNVLALLAVSYVWISSASRWAYIRTAVAFMVGGVCGLALTLAFSFTVILDIIHRAIDALSGTVVAVLGLLIALAVIAVAARGFAKPPLALPVHRKVHPALAFVLGVITWGAQSLTSAPFYGAIAVMAKHDTATRLGLSAVFVLIALLPVAALLAALALCSQDAGHRLIVRVENILPTASRVVSALLIVAGAVGAAFAIMKIIG</sequence>
<evidence type="ECO:0000313" key="2">
    <source>
        <dbReference type="EMBL" id="GAA4810309.1"/>
    </source>
</evidence>
<dbReference type="EMBL" id="BAABKQ010000001">
    <property type="protein sequence ID" value="GAA4810309.1"/>
    <property type="molecule type" value="Genomic_DNA"/>
</dbReference>
<evidence type="ECO:0000256" key="1">
    <source>
        <dbReference type="SAM" id="Phobius"/>
    </source>
</evidence>
<evidence type="ECO:0000313" key="3">
    <source>
        <dbReference type="Proteomes" id="UP001500839"/>
    </source>
</evidence>